<dbReference type="RefSeq" id="WP_070176038.1">
    <property type="nucleotide sequence ID" value="NZ_BMJR01000001.1"/>
</dbReference>
<evidence type="ECO:0000313" key="1">
    <source>
        <dbReference type="EMBL" id="OFI35120.1"/>
    </source>
</evidence>
<gene>
    <name evidence="1" type="ORF">BFC17_16370</name>
</gene>
<dbReference type="OrthoDB" id="6330693at2"/>
<dbReference type="AlphaFoldDB" id="A0A1E8FGQ8"/>
<dbReference type="STRING" id="1856405.BFC17_16370"/>
<comment type="caution">
    <text evidence="1">The sequence shown here is derived from an EMBL/GenBank/DDBJ whole genome shotgun (WGS) entry which is preliminary data.</text>
</comment>
<dbReference type="InterPro" id="IPR021879">
    <property type="entry name" value="VC2046_fam"/>
</dbReference>
<dbReference type="Proteomes" id="UP000176037">
    <property type="component" value="Unassembled WGS sequence"/>
</dbReference>
<organism evidence="1 2">
    <name type="scientific">Alteromonas lipolytica</name>
    <dbReference type="NCBI Taxonomy" id="1856405"/>
    <lineage>
        <taxon>Bacteria</taxon>
        <taxon>Pseudomonadati</taxon>
        <taxon>Pseudomonadota</taxon>
        <taxon>Gammaproteobacteria</taxon>
        <taxon>Alteromonadales</taxon>
        <taxon>Alteromonadaceae</taxon>
        <taxon>Alteromonas/Salinimonas group</taxon>
        <taxon>Alteromonas</taxon>
    </lineage>
</organism>
<protein>
    <submittedName>
        <fullName evidence="1">Uncharacterized protein</fullName>
    </submittedName>
</protein>
<dbReference type="EMBL" id="MJIC01000010">
    <property type="protein sequence ID" value="OFI35120.1"/>
    <property type="molecule type" value="Genomic_DNA"/>
</dbReference>
<dbReference type="Pfam" id="PF11993">
    <property type="entry name" value="VC2046"/>
    <property type="match status" value="1"/>
</dbReference>
<keyword evidence="2" id="KW-1185">Reference proteome</keyword>
<sequence length="166" mass="18520">MNLQSDTVSPHQFDIAVNSSTLALNKAAGAGAAVFQLYLAFSEARGDTPVKWQEPITDVVEDDFPARLNQYRRSPLASSERDINTYLHWQQGLNQAASNEHIRLWQAISPDPLSFYNDKKRLPPEVKHNCPYHTQLGLLAPRPDPVREADATLLADIIPSARSMTV</sequence>
<reference evidence="1 2" key="1">
    <citation type="submission" date="2016-09" db="EMBL/GenBank/DDBJ databases">
        <title>Alteromonas lipolytica, a new species isolated from sea water.</title>
        <authorList>
            <person name="Wu Y.-H."/>
            <person name="Cheng H."/>
            <person name="Xu X.-W."/>
        </authorList>
    </citation>
    <scope>NUCLEOTIDE SEQUENCE [LARGE SCALE GENOMIC DNA]</scope>
    <source>
        <strain evidence="1 2">JW12</strain>
    </source>
</reference>
<accession>A0A1E8FGQ8</accession>
<proteinExistence type="predicted"/>
<evidence type="ECO:0000313" key="2">
    <source>
        <dbReference type="Proteomes" id="UP000176037"/>
    </source>
</evidence>
<name>A0A1E8FGQ8_9ALTE</name>